<protein>
    <submittedName>
        <fullName evidence="3">Integrase</fullName>
    </submittedName>
</protein>
<dbReference type="EMBL" id="CP029343">
    <property type="protein sequence ID" value="AWL07568.1"/>
    <property type="molecule type" value="Genomic_DNA"/>
</dbReference>
<evidence type="ECO:0000313" key="3">
    <source>
        <dbReference type="EMBL" id="AWL07568.1"/>
    </source>
</evidence>
<organism evidence="3 4">
    <name type="scientific">Massilia oculi</name>
    <dbReference type="NCBI Taxonomy" id="945844"/>
    <lineage>
        <taxon>Bacteria</taxon>
        <taxon>Pseudomonadati</taxon>
        <taxon>Pseudomonadota</taxon>
        <taxon>Betaproteobacteria</taxon>
        <taxon>Burkholderiales</taxon>
        <taxon>Oxalobacteraceae</taxon>
        <taxon>Telluria group</taxon>
        <taxon>Massilia</taxon>
    </lineage>
</organism>
<dbReference type="InterPro" id="IPR002104">
    <property type="entry name" value="Integrase_catalytic"/>
</dbReference>
<dbReference type="CDD" id="cd00397">
    <property type="entry name" value="DNA_BRE_C"/>
    <property type="match status" value="1"/>
</dbReference>
<dbReference type="InterPro" id="IPR011010">
    <property type="entry name" value="DNA_brk_join_enz"/>
</dbReference>
<proteinExistence type="predicted"/>
<accession>A0A2S2DQJ2</accession>
<dbReference type="SUPFAM" id="SSF56349">
    <property type="entry name" value="DNA breaking-rejoining enzymes"/>
    <property type="match status" value="1"/>
</dbReference>
<name>A0A2S2DQJ2_9BURK</name>
<evidence type="ECO:0000256" key="1">
    <source>
        <dbReference type="ARBA" id="ARBA00023172"/>
    </source>
</evidence>
<dbReference type="Gene3D" id="1.10.443.10">
    <property type="entry name" value="Intergrase catalytic core"/>
    <property type="match status" value="1"/>
</dbReference>
<dbReference type="OrthoDB" id="6819422at2"/>
<dbReference type="InterPro" id="IPR013762">
    <property type="entry name" value="Integrase-like_cat_sf"/>
</dbReference>
<dbReference type="GO" id="GO:0006310">
    <property type="term" value="P:DNA recombination"/>
    <property type="evidence" value="ECO:0007669"/>
    <property type="project" value="UniProtKB-KW"/>
</dbReference>
<dbReference type="Proteomes" id="UP000245820">
    <property type="component" value="Chromosome"/>
</dbReference>
<evidence type="ECO:0000313" key="4">
    <source>
        <dbReference type="Proteomes" id="UP000245820"/>
    </source>
</evidence>
<sequence length="406" mass="46489">MLFQLSDVLAARDLHGPILVDATGIPRYWATVWSTLSTAQLADSTHIKKLRCIECLYQHADNLLGSSALDNALGSLDDEALSKILESWFMSLRNHATGTKNDEVLWHTGIGFVFSVIGWLSKSASDERILQIERRLHRLKTLYGQLHVRRTSSIESIRSLPASTVEALYTLLDPSSNRNPFTRQATRWRIFVAFVLMLHQGLRRGEVLLLPTDAVKSAFDHKHNRMKHWINVRENDYEKNYIDPRYSKPSIKTIHSIRQIPVSDTTTDIIETYVQNYRGRANHSYLLNSQTGMPLSTEALTKAFALVTENLPKQALKELRDRTGKESVTPHDLRHTCAVARLHQLIRLGEQTPEALQKLRTFFRWSKTSLMPSRYARAVFEDRLADVWNDAFDARVELLRSLPKGH</sequence>
<keyword evidence="1" id="KW-0233">DNA recombination</keyword>
<feature type="domain" description="Tyr recombinase" evidence="2">
    <location>
        <begin position="155"/>
        <end position="389"/>
    </location>
</feature>
<gene>
    <name evidence="3" type="ORF">DIR46_00495</name>
</gene>
<evidence type="ECO:0000259" key="2">
    <source>
        <dbReference type="PROSITE" id="PS51898"/>
    </source>
</evidence>
<dbReference type="AlphaFoldDB" id="A0A2S2DQJ2"/>
<dbReference type="Pfam" id="PF00589">
    <property type="entry name" value="Phage_integrase"/>
    <property type="match status" value="1"/>
</dbReference>
<dbReference type="PROSITE" id="PS51898">
    <property type="entry name" value="TYR_RECOMBINASE"/>
    <property type="match status" value="1"/>
</dbReference>
<keyword evidence="4" id="KW-1185">Reference proteome</keyword>
<reference evidence="3 4" key="1">
    <citation type="submission" date="2018-05" db="EMBL/GenBank/DDBJ databases">
        <title>Complete genome sequence of Massilia oculi sp. nov. CCUG 43427T (=DSM 26321T), the type strain of M. oculi, and comparison with genome sequences of other Massilia strains.</title>
        <authorList>
            <person name="Zhu B."/>
        </authorList>
    </citation>
    <scope>NUCLEOTIDE SEQUENCE [LARGE SCALE GENOMIC DNA]</scope>
    <source>
        <strain evidence="3 4">CCUG 43427</strain>
    </source>
</reference>
<dbReference type="GO" id="GO:0003677">
    <property type="term" value="F:DNA binding"/>
    <property type="evidence" value="ECO:0007669"/>
    <property type="project" value="InterPro"/>
</dbReference>
<dbReference type="KEGG" id="mtim:DIR46_00495"/>
<dbReference type="GO" id="GO:0015074">
    <property type="term" value="P:DNA integration"/>
    <property type="evidence" value="ECO:0007669"/>
    <property type="project" value="InterPro"/>
</dbReference>